<dbReference type="Pfam" id="PF00046">
    <property type="entry name" value="Homeodomain"/>
    <property type="match status" value="1"/>
</dbReference>
<accession>A0ABD2KUM7</accession>
<protein>
    <recommendedName>
        <fullName evidence="8">Homeobox domain-containing protein</fullName>
    </recommendedName>
</protein>
<evidence type="ECO:0000256" key="4">
    <source>
        <dbReference type="ARBA" id="ARBA00023242"/>
    </source>
</evidence>
<dbReference type="PROSITE" id="PS50071">
    <property type="entry name" value="HOMEOBOX_2"/>
    <property type="match status" value="1"/>
</dbReference>
<reference evidence="9 10" key="1">
    <citation type="submission" date="2024-10" db="EMBL/GenBank/DDBJ databases">
        <authorList>
            <person name="Kim D."/>
        </authorList>
    </citation>
    <scope>NUCLEOTIDE SEQUENCE [LARGE SCALE GENOMIC DNA]</scope>
    <source>
        <strain evidence="9">BH-2024</strain>
    </source>
</reference>
<dbReference type="PRINTS" id="PR00024">
    <property type="entry name" value="HOMEOBOX"/>
</dbReference>
<dbReference type="InterPro" id="IPR050848">
    <property type="entry name" value="Homeobox_TF"/>
</dbReference>
<keyword evidence="10" id="KW-1185">Reference proteome</keyword>
<dbReference type="SUPFAM" id="SSF46689">
    <property type="entry name" value="Homeodomain-like"/>
    <property type="match status" value="1"/>
</dbReference>
<evidence type="ECO:0000256" key="1">
    <source>
        <dbReference type="ARBA" id="ARBA00004123"/>
    </source>
</evidence>
<dbReference type="AlphaFoldDB" id="A0ABD2KUM7"/>
<evidence type="ECO:0000256" key="6">
    <source>
        <dbReference type="RuleBase" id="RU000682"/>
    </source>
</evidence>
<comment type="subcellular location">
    <subcellularLocation>
        <location evidence="1 5 6">Nucleus</location>
    </subcellularLocation>
</comment>
<dbReference type="InterPro" id="IPR009057">
    <property type="entry name" value="Homeodomain-like_sf"/>
</dbReference>
<evidence type="ECO:0000256" key="7">
    <source>
        <dbReference type="SAM" id="MobiDB-lite"/>
    </source>
</evidence>
<proteinExistence type="predicted"/>
<dbReference type="PANTHER" id="PTHR24333:SF9">
    <property type="entry name" value="HOMEOBOX DOMAIN-CONTAINING PROTEIN"/>
    <property type="match status" value="1"/>
</dbReference>
<gene>
    <name evidence="9" type="ORF">niasHT_012025</name>
</gene>
<keyword evidence="4 5" id="KW-0539">Nucleus</keyword>
<evidence type="ECO:0000256" key="3">
    <source>
        <dbReference type="ARBA" id="ARBA00023155"/>
    </source>
</evidence>
<dbReference type="InterPro" id="IPR020479">
    <property type="entry name" value="HD_metazoa"/>
</dbReference>
<dbReference type="PANTHER" id="PTHR24333">
    <property type="entry name" value="HOMEO BOX HB9 LIKE A-RELATED"/>
    <property type="match status" value="1"/>
</dbReference>
<dbReference type="GO" id="GO:0005634">
    <property type="term" value="C:nucleus"/>
    <property type="evidence" value="ECO:0007669"/>
    <property type="project" value="UniProtKB-SubCell"/>
</dbReference>
<feature type="compositionally biased region" description="Polar residues" evidence="7">
    <location>
        <begin position="32"/>
        <end position="49"/>
    </location>
</feature>
<feature type="domain" description="Homeobox" evidence="8">
    <location>
        <begin position="119"/>
        <end position="179"/>
    </location>
</feature>
<dbReference type="CDD" id="cd00086">
    <property type="entry name" value="homeodomain"/>
    <property type="match status" value="1"/>
</dbReference>
<feature type="compositionally biased region" description="Low complexity" evidence="7">
    <location>
        <begin position="18"/>
        <end position="31"/>
    </location>
</feature>
<feature type="region of interest" description="Disordered" evidence="7">
    <location>
        <begin position="18"/>
        <end position="49"/>
    </location>
</feature>
<evidence type="ECO:0000256" key="5">
    <source>
        <dbReference type="PROSITE-ProRule" id="PRU00108"/>
    </source>
</evidence>
<keyword evidence="2 5" id="KW-0238">DNA-binding</keyword>
<evidence type="ECO:0000259" key="8">
    <source>
        <dbReference type="PROSITE" id="PS50071"/>
    </source>
</evidence>
<dbReference type="EMBL" id="JBICBT010000640">
    <property type="protein sequence ID" value="KAL3106652.1"/>
    <property type="molecule type" value="Genomic_DNA"/>
</dbReference>
<evidence type="ECO:0000313" key="9">
    <source>
        <dbReference type="EMBL" id="KAL3106652.1"/>
    </source>
</evidence>
<name>A0ABD2KUM7_9BILA</name>
<organism evidence="9 10">
    <name type="scientific">Heterodera trifolii</name>
    <dbReference type="NCBI Taxonomy" id="157864"/>
    <lineage>
        <taxon>Eukaryota</taxon>
        <taxon>Metazoa</taxon>
        <taxon>Ecdysozoa</taxon>
        <taxon>Nematoda</taxon>
        <taxon>Chromadorea</taxon>
        <taxon>Rhabditida</taxon>
        <taxon>Tylenchina</taxon>
        <taxon>Tylenchomorpha</taxon>
        <taxon>Tylenchoidea</taxon>
        <taxon>Heteroderidae</taxon>
        <taxon>Heteroderinae</taxon>
        <taxon>Heterodera</taxon>
    </lineage>
</organism>
<dbReference type="PROSITE" id="PS00027">
    <property type="entry name" value="HOMEOBOX_1"/>
    <property type="match status" value="1"/>
</dbReference>
<dbReference type="InterPro" id="IPR017970">
    <property type="entry name" value="Homeobox_CS"/>
</dbReference>
<dbReference type="Gene3D" id="1.10.10.60">
    <property type="entry name" value="Homeodomain-like"/>
    <property type="match status" value="1"/>
</dbReference>
<feature type="DNA-binding region" description="Homeobox" evidence="5">
    <location>
        <begin position="121"/>
        <end position="180"/>
    </location>
</feature>
<dbReference type="Proteomes" id="UP001620626">
    <property type="component" value="Unassembled WGS sequence"/>
</dbReference>
<dbReference type="GO" id="GO:0003677">
    <property type="term" value="F:DNA binding"/>
    <property type="evidence" value="ECO:0007669"/>
    <property type="project" value="UniProtKB-UniRule"/>
</dbReference>
<sequence length="213" mass="23426">MASSSSFNINNLLAIASAEPNNPNPNSQNANLTRPCTNSSVSAPQSAKNPSLAITLSKCGQSGPSLPSQPALLFLPPTNPQQIVPRGGDTPPAPTLAELQMFFGLNVRKHEYSRARRRTIDRKPRQAYTAPQLNILEESFRADKYLSVQKRVQLANELALTETQVKTWFQNRRTKWKKQLTDSLRQLCQDQMYGSVSSGGDALGQIGMDEDGN</sequence>
<evidence type="ECO:0000256" key="2">
    <source>
        <dbReference type="ARBA" id="ARBA00023125"/>
    </source>
</evidence>
<dbReference type="InterPro" id="IPR001356">
    <property type="entry name" value="HD"/>
</dbReference>
<keyword evidence="3 5" id="KW-0371">Homeobox</keyword>
<comment type="caution">
    <text evidence="9">The sequence shown here is derived from an EMBL/GenBank/DDBJ whole genome shotgun (WGS) entry which is preliminary data.</text>
</comment>
<dbReference type="SMART" id="SM00389">
    <property type="entry name" value="HOX"/>
    <property type="match status" value="1"/>
</dbReference>
<evidence type="ECO:0000313" key="10">
    <source>
        <dbReference type="Proteomes" id="UP001620626"/>
    </source>
</evidence>